<dbReference type="AlphaFoldDB" id="X7ZSR6"/>
<protein>
    <submittedName>
        <fullName evidence="1">Uncharacterized protein</fullName>
    </submittedName>
</protein>
<comment type="caution">
    <text evidence="1">The sequence shown here is derived from an EMBL/GenBank/DDBJ whole genome shotgun (WGS) entry which is preliminary data.</text>
</comment>
<dbReference type="Proteomes" id="UP000020561">
    <property type="component" value="Unassembled WGS sequence"/>
</dbReference>
<name>X7ZSR6_MYCKA</name>
<dbReference type="EMBL" id="JAOA01000001">
    <property type="protein sequence ID" value="EUA22086.1"/>
    <property type="molecule type" value="Genomic_DNA"/>
</dbReference>
<organism evidence="1 2">
    <name type="scientific">Mycobacterium kansasii 662</name>
    <dbReference type="NCBI Taxonomy" id="1299326"/>
    <lineage>
        <taxon>Bacteria</taxon>
        <taxon>Bacillati</taxon>
        <taxon>Actinomycetota</taxon>
        <taxon>Actinomycetes</taxon>
        <taxon>Mycobacteriales</taxon>
        <taxon>Mycobacteriaceae</taxon>
        <taxon>Mycobacterium</taxon>
    </lineage>
</organism>
<evidence type="ECO:0000313" key="1">
    <source>
        <dbReference type="EMBL" id="EUA22086.1"/>
    </source>
</evidence>
<dbReference type="PATRIC" id="fig|1299326.3.peg.1146"/>
<sequence length="53" mass="5671">MAKRSRRLLSYKSAGLLAQILSGTPGFDSARIRITVGPPSDQRDARAAGETAR</sequence>
<evidence type="ECO:0000313" key="2">
    <source>
        <dbReference type="Proteomes" id="UP000020561"/>
    </source>
</evidence>
<accession>X7ZSR6</accession>
<gene>
    <name evidence="1" type="ORF">I545_1186</name>
</gene>
<reference evidence="1 2" key="1">
    <citation type="submission" date="2013-12" db="EMBL/GenBank/DDBJ databases">
        <authorList>
            <person name="Brown-Elliot B."/>
            <person name="Wallace R."/>
            <person name="Lenaerts A."/>
            <person name="Ordway D."/>
            <person name="DeGroote M.A."/>
            <person name="Parker T."/>
            <person name="Sizemore C."/>
            <person name="Tallon L.J."/>
            <person name="Sadzewicz L.K."/>
            <person name="Sengamalay N."/>
            <person name="Fraser C.M."/>
            <person name="Hine E."/>
            <person name="Shefchek K.A."/>
            <person name="Das S.P."/>
            <person name="Tettelin H."/>
        </authorList>
    </citation>
    <scope>NUCLEOTIDE SEQUENCE [LARGE SCALE GENOMIC DNA]</scope>
    <source>
        <strain evidence="1 2">662</strain>
    </source>
</reference>
<proteinExistence type="predicted"/>